<sequence length="706" mass="79382">MTSLAPFVLLLSHATFASGCVLCPFRLPPRPRPIDQFRLPSIENAMHASDRAPHLCNMSKTLPVSDECKVEISHLTCSMEEFSATFRECPGPESPLDCSTCSMKKAVAYAKNSWVITWLDSIGKMPSGISDGNYHWLGDFEQCNQLSRNQLYDGQYCMVDLEIPDVGIEAGCTHDDPLGIHLGICAPASCSREELETVLTSMSAYKLKVRCEPSAEWSLSSTLFAATIIIWLVVVICGTVLEVDSKHHYGNATNELIYRFANAVSLRINLESALRTKRSHSYHVIHGLQVLSLTAIVTSNVYNWMMPYMENVVFSYDTSRDFAAQPIVNFSFHVDGLLVLSALGTSLLLASKINTIEDVRDQIIYRLLRVFPMYAFVTAFVWLLFIRIGSGPMWSHGDLVDRCNRSWWKNLLFINNMYSVEDSCVDGSYLMALEAQFFLVLVFLLALHKKFTSAAFGIAALLTLGSAVATWYIAYIMQTPPSLVLTADPIPIPEILQYLNLIYTKPWTRASAFFVGYIAFVLIDRVELNKSVPKRLLFIPIYLCIFAVGASVVWGIVGFTANAQIDLIYSAFYAATHRLFWAFAVGALVFLLLNRPKDELGVFLGWRIFYPLSKHVYTVFLISEPVAVYLFSSLHRPIYGTHLSTIYVVVGTMALSYLIAFTIDIFISRPIRNICLIHRNGGRILREEKGQKDHELPNLKTENNMK</sequence>
<feature type="chain" id="PRO_5020785074" description="Nose resistant-to-fluoxetine protein N-terminal domain-containing protein" evidence="2">
    <location>
        <begin position="20"/>
        <end position="706"/>
    </location>
</feature>
<dbReference type="GO" id="GO:0016747">
    <property type="term" value="F:acyltransferase activity, transferring groups other than amino-acyl groups"/>
    <property type="evidence" value="ECO:0007669"/>
    <property type="project" value="InterPro"/>
</dbReference>
<dbReference type="OrthoDB" id="207378at2759"/>
<keyword evidence="5" id="KW-1185">Reference proteome</keyword>
<feature type="transmembrane region" description="Helical" evidence="1">
    <location>
        <begin position="571"/>
        <end position="594"/>
    </location>
</feature>
<comment type="caution">
    <text evidence="4">The sequence shown here is derived from an EMBL/GenBank/DDBJ whole genome shotgun (WGS) entry which is preliminary data.</text>
</comment>
<protein>
    <recommendedName>
        <fullName evidence="3">Nose resistant-to-fluoxetine protein N-terminal domain-containing protein</fullName>
    </recommendedName>
</protein>
<dbReference type="EMBL" id="AZBU02000008">
    <property type="protein sequence ID" value="TKR68380.1"/>
    <property type="molecule type" value="Genomic_DNA"/>
</dbReference>
<organism evidence="4 5">
    <name type="scientific">Steinernema carpocapsae</name>
    <name type="common">Entomopathogenic nematode</name>
    <dbReference type="NCBI Taxonomy" id="34508"/>
    <lineage>
        <taxon>Eukaryota</taxon>
        <taxon>Metazoa</taxon>
        <taxon>Ecdysozoa</taxon>
        <taxon>Nematoda</taxon>
        <taxon>Chromadorea</taxon>
        <taxon>Rhabditida</taxon>
        <taxon>Tylenchina</taxon>
        <taxon>Panagrolaimomorpha</taxon>
        <taxon>Strongyloidoidea</taxon>
        <taxon>Steinernematidae</taxon>
        <taxon>Steinernema</taxon>
    </lineage>
</organism>
<feature type="transmembrane region" description="Helical" evidence="1">
    <location>
        <begin position="330"/>
        <end position="350"/>
    </location>
</feature>
<evidence type="ECO:0000313" key="5">
    <source>
        <dbReference type="Proteomes" id="UP000298663"/>
    </source>
</evidence>
<keyword evidence="1" id="KW-1133">Transmembrane helix</keyword>
<feature type="transmembrane region" description="Helical" evidence="1">
    <location>
        <begin position="536"/>
        <end position="559"/>
    </location>
</feature>
<dbReference type="Pfam" id="PF01757">
    <property type="entry name" value="Acyl_transf_3"/>
    <property type="match status" value="1"/>
</dbReference>
<proteinExistence type="predicted"/>
<dbReference type="SMART" id="SM00703">
    <property type="entry name" value="NRF"/>
    <property type="match status" value="1"/>
</dbReference>
<feature type="transmembrane region" description="Helical" evidence="1">
    <location>
        <begin position="217"/>
        <end position="241"/>
    </location>
</feature>
<feature type="transmembrane region" description="Helical" evidence="1">
    <location>
        <begin position="427"/>
        <end position="447"/>
    </location>
</feature>
<keyword evidence="1" id="KW-0812">Transmembrane</keyword>
<reference evidence="4 5" key="2">
    <citation type="journal article" date="2019" name="G3 (Bethesda)">
        <title>Hybrid Assembly of the Genome of the Entomopathogenic Nematode Steinernema carpocapsae Identifies the X-Chromosome.</title>
        <authorList>
            <person name="Serra L."/>
            <person name="Macchietto M."/>
            <person name="Macias-Munoz A."/>
            <person name="McGill C.J."/>
            <person name="Rodriguez I.M."/>
            <person name="Rodriguez B."/>
            <person name="Murad R."/>
            <person name="Mortazavi A."/>
        </authorList>
    </citation>
    <scope>NUCLEOTIDE SEQUENCE [LARGE SCALE GENOMIC DNA]</scope>
    <source>
        <strain evidence="4 5">ALL</strain>
    </source>
</reference>
<evidence type="ECO:0000256" key="2">
    <source>
        <dbReference type="SAM" id="SignalP"/>
    </source>
</evidence>
<accession>A0A4U5MGI4</accession>
<gene>
    <name evidence="4" type="ORF">L596_024370</name>
</gene>
<dbReference type="PANTHER" id="PTHR11161">
    <property type="entry name" value="O-ACYLTRANSFERASE"/>
    <property type="match status" value="1"/>
</dbReference>
<keyword evidence="2" id="KW-0732">Signal</keyword>
<feature type="transmembrane region" description="Helical" evidence="1">
    <location>
        <begin position="615"/>
        <end position="634"/>
    </location>
</feature>
<feature type="transmembrane region" description="Helical" evidence="1">
    <location>
        <begin position="507"/>
        <end position="524"/>
    </location>
</feature>
<dbReference type="AlphaFoldDB" id="A0A4U5MGI4"/>
<dbReference type="STRING" id="34508.A0A4U5MGI4"/>
<feature type="transmembrane region" description="Helical" evidence="1">
    <location>
        <begin position="454"/>
        <end position="474"/>
    </location>
</feature>
<evidence type="ECO:0000256" key="1">
    <source>
        <dbReference type="SAM" id="Phobius"/>
    </source>
</evidence>
<dbReference type="InterPro" id="IPR052728">
    <property type="entry name" value="O2_lipid_transport_reg"/>
</dbReference>
<dbReference type="Pfam" id="PF20146">
    <property type="entry name" value="NRF"/>
    <property type="match status" value="1"/>
</dbReference>
<reference evidence="4 5" key="1">
    <citation type="journal article" date="2015" name="Genome Biol.">
        <title>Comparative genomics of Steinernema reveals deeply conserved gene regulatory networks.</title>
        <authorList>
            <person name="Dillman A.R."/>
            <person name="Macchietto M."/>
            <person name="Porter C.F."/>
            <person name="Rogers A."/>
            <person name="Williams B."/>
            <person name="Antoshechkin I."/>
            <person name="Lee M.M."/>
            <person name="Goodwin Z."/>
            <person name="Lu X."/>
            <person name="Lewis E.E."/>
            <person name="Goodrich-Blair H."/>
            <person name="Stock S.P."/>
            <person name="Adams B.J."/>
            <person name="Sternberg P.W."/>
            <person name="Mortazavi A."/>
        </authorList>
    </citation>
    <scope>NUCLEOTIDE SEQUENCE [LARGE SCALE GENOMIC DNA]</scope>
    <source>
        <strain evidence="4 5">ALL</strain>
    </source>
</reference>
<feature type="signal peptide" evidence="2">
    <location>
        <begin position="1"/>
        <end position="19"/>
    </location>
</feature>
<feature type="transmembrane region" description="Helical" evidence="1">
    <location>
        <begin position="646"/>
        <end position="667"/>
    </location>
</feature>
<feature type="transmembrane region" description="Helical" evidence="1">
    <location>
        <begin position="284"/>
        <end position="305"/>
    </location>
</feature>
<keyword evidence="1" id="KW-0472">Membrane</keyword>
<dbReference type="InterPro" id="IPR002656">
    <property type="entry name" value="Acyl_transf_3_dom"/>
</dbReference>
<dbReference type="PANTHER" id="PTHR11161:SF14">
    <property type="entry name" value="NOSE RESISTANT-TO-FLUOXETINE PROTEIN N-TERMINAL DOMAIN-CONTAINING PROTEIN"/>
    <property type="match status" value="1"/>
</dbReference>
<dbReference type="InterPro" id="IPR006621">
    <property type="entry name" value="Nose-resist-to-fluoxetine_N"/>
</dbReference>
<evidence type="ECO:0000259" key="3">
    <source>
        <dbReference type="SMART" id="SM00703"/>
    </source>
</evidence>
<evidence type="ECO:0000313" key="4">
    <source>
        <dbReference type="EMBL" id="TKR68380.1"/>
    </source>
</evidence>
<dbReference type="Proteomes" id="UP000298663">
    <property type="component" value="Unassembled WGS sequence"/>
</dbReference>
<name>A0A4U5MGI4_STECR</name>
<feature type="domain" description="Nose resistant-to-fluoxetine protein N-terminal" evidence="3">
    <location>
        <begin position="95"/>
        <end position="217"/>
    </location>
</feature>
<feature type="transmembrane region" description="Helical" evidence="1">
    <location>
        <begin position="371"/>
        <end position="389"/>
    </location>
</feature>